<dbReference type="Proteomes" id="UP000197138">
    <property type="component" value="Unassembled WGS sequence"/>
</dbReference>
<evidence type="ECO:0000313" key="5">
    <source>
        <dbReference type="Proteomes" id="UP000233551"/>
    </source>
</evidence>
<dbReference type="EMBL" id="MTKT01000813">
    <property type="protein sequence ID" value="OWM87631.1"/>
    <property type="molecule type" value="Genomic_DNA"/>
</dbReference>
<keyword evidence="5" id="KW-1185">Reference proteome</keyword>
<evidence type="ECO:0000313" key="4">
    <source>
        <dbReference type="Proteomes" id="UP000197138"/>
    </source>
</evidence>
<reference evidence="2" key="2">
    <citation type="submission" date="2017-06" db="EMBL/GenBank/DDBJ databases">
        <title>The pomegranate genome and the genomics of punicalagin biosynthesis.</title>
        <authorList>
            <person name="Xu C."/>
        </authorList>
    </citation>
    <scope>NUCLEOTIDE SEQUENCE [LARGE SCALE GENOMIC DNA]</scope>
    <source>
        <tissue evidence="2">Fresh leaf</tissue>
    </source>
</reference>
<name>A0A218XSX5_PUNGR</name>
<reference evidence="4" key="1">
    <citation type="journal article" date="2017" name="Plant J.">
        <title>The pomegranate (Punica granatum L.) genome and the genomics of punicalagin biosynthesis.</title>
        <authorList>
            <person name="Qin G."/>
            <person name="Xu C."/>
            <person name="Ming R."/>
            <person name="Tang H."/>
            <person name="Guyot R."/>
            <person name="Kramer E.M."/>
            <person name="Hu Y."/>
            <person name="Yi X."/>
            <person name="Qi Y."/>
            <person name="Xu X."/>
            <person name="Gao Z."/>
            <person name="Pan H."/>
            <person name="Jian J."/>
            <person name="Tian Y."/>
            <person name="Yue Z."/>
            <person name="Xu Y."/>
        </authorList>
    </citation>
    <scope>NUCLEOTIDE SEQUENCE [LARGE SCALE GENOMIC DNA]</scope>
    <source>
        <strain evidence="4">cv. Dabenzi</strain>
    </source>
</reference>
<evidence type="ECO:0000256" key="1">
    <source>
        <dbReference type="SAM" id="MobiDB-lite"/>
    </source>
</evidence>
<comment type="caution">
    <text evidence="2">The sequence shown here is derived from an EMBL/GenBank/DDBJ whole genome shotgun (WGS) entry which is preliminary data.</text>
</comment>
<evidence type="ECO:0000313" key="2">
    <source>
        <dbReference type="EMBL" id="OWM87631.1"/>
    </source>
</evidence>
<dbReference type="AlphaFoldDB" id="A0A218XSX5"/>
<dbReference type="Proteomes" id="UP000233551">
    <property type="component" value="Unassembled WGS sequence"/>
</dbReference>
<sequence length="75" mass="8342">MGPELYAEKVKAPSNEEQLHPSNMENREGSTWSLIFDAVKEREGAKLEKDLLPMILAGAKDSDLSSDDTETISYN</sequence>
<reference evidence="3 5" key="3">
    <citation type="submission" date="2017-11" db="EMBL/GenBank/DDBJ databases">
        <title>De-novo sequencing of pomegranate (Punica granatum L.) genome.</title>
        <authorList>
            <person name="Akparov Z."/>
            <person name="Amiraslanov A."/>
            <person name="Hajiyeva S."/>
            <person name="Abbasov M."/>
            <person name="Kaur K."/>
            <person name="Hamwieh A."/>
            <person name="Solovyev V."/>
            <person name="Salamov A."/>
            <person name="Braich B."/>
            <person name="Kosarev P."/>
            <person name="Mahmoud A."/>
            <person name="Hajiyev E."/>
            <person name="Babayeva S."/>
            <person name="Izzatullayeva V."/>
            <person name="Mammadov A."/>
            <person name="Mammadov A."/>
            <person name="Sharifova S."/>
            <person name="Ojaghi J."/>
            <person name="Eynullazada K."/>
            <person name="Bayramov B."/>
            <person name="Abdulazimova A."/>
            <person name="Shahmuradov I."/>
        </authorList>
    </citation>
    <scope>NUCLEOTIDE SEQUENCE [LARGE SCALE GENOMIC DNA]</scope>
    <source>
        <strain evidence="3">AG2017</strain>
        <strain evidence="5">cv. AG2017</strain>
        <tissue evidence="3">Leaf</tissue>
    </source>
</reference>
<accession>A0A218XSX5</accession>
<evidence type="ECO:0000313" key="3">
    <source>
        <dbReference type="EMBL" id="PKI63710.1"/>
    </source>
</evidence>
<feature type="compositionally biased region" description="Basic and acidic residues" evidence="1">
    <location>
        <begin position="1"/>
        <end position="11"/>
    </location>
</feature>
<feature type="region of interest" description="Disordered" evidence="1">
    <location>
        <begin position="1"/>
        <end position="27"/>
    </location>
</feature>
<gene>
    <name evidence="2" type="ORF">CDL15_Pgr022744</name>
    <name evidence="3" type="ORF">CRG98_015900</name>
</gene>
<protein>
    <submittedName>
        <fullName evidence="2">Uncharacterized protein</fullName>
    </submittedName>
</protein>
<organism evidence="2 4">
    <name type="scientific">Punica granatum</name>
    <name type="common">Pomegranate</name>
    <dbReference type="NCBI Taxonomy" id="22663"/>
    <lineage>
        <taxon>Eukaryota</taxon>
        <taxon>Viridiplantae</taxon>
        <taxon>Streptophyta</taxon>
        <taxon>Embryophyta</taxon>
        <taxon>Tracheophyta</taxon>
        <taxon>Spermatophyta</taxon>
        <taxon>Magnoliopsida</taxon>
        <taxon>eudicotyledons</taxon>
        <taxon>Gunneridae</taxon>
        <taxon>Pentapetalae</taxon>
        <taxon>rosids</taxon>
        <taxon>malvids</taxon>
        <taxon>Myrtales</taxon>
        <taxon>Lythraceae</taxon>
        <taxon>Punica</taxon>
    </lineage>
</organism>
<dbReference type="EMBL" id="PGOL01000872">
    <property type="protein sequence ID" value="PKI63710.1"/>
    <property type="molecule type" value="Genomic_DNA"/>
</dbReference>
<proteinExistence type="predicted"/>